<proteinExistence type="predicted"/>
<keyword evidence="2" id="KW-0812">Transmembrane</keyword>
<evidence type="ECO:0000256" key="2">
    <source>
        <dbReference type="SAM" id="Phobius"/>
    </source>
</evidence>
<gene>
    <name evidence="3" type="ORF">B0H65DRAFT_249744</name>
</gene>
<feature type="region of interest" description="Disordered" evidence="1">
    <location>
        <begin position="146"/>
        <end position="185"/>
    </location>
</feature>
<keyword evidence="4" id="KW-1185">Reference proteome</keyword>
<keyword evidence="2" id="KW-1133">Transmembrane helix</keyword>
<dbReference type="RefSeq" id="XP_062679052.1">
    <property type="nucleotide sequence ID" value="XM_062822443.1"/>
</dbReference>
<keyword evidence="2" id="KW-0472">Membrane</keyword>
<evidence type="ECO:0000313" key="3">
    <source>
        <dbReference type="EMBL" id="KAK3340110.1"/>
    </source>
</evidence>
<dbReference type="GeneID" id="87859597"/>
<dbReference type="Proteomes" id="UP001278500">
    <property type="component" value="Unassembled WGS sequence"/>
</dbReference>
<feature type="transmembrane region" description="Helical" evidence="2">
    <location>
        <begin position="268"/>
        <end position="288"/>
    </location>
</feature>
<accession>A0AAE0MP00</accession>
<feature type="compositionally biased region" description="Low complexity" evidence="1">
    <location>
        <begin position="157"/>
        <end position="172"/>
    </location>
</feature>
<sequence>MNSLLRLLPTSRLGIWSLLRSPTQPENLMNYSYTHAPNKTIEQDNRTRHSNNTPLQRASLRVCSYSCIVQLPNKRCLPTSMYLICTAVKTTTTTTTTRTTSKPPDPVMSHLPYPRTTNLVDINVVERHVRTFFWFGVHFNQLTHPLHSSLRRKRPRPMTTTTTTQRRSYQQQKQRKKKASQQDKTQHIKRTTAACPLSFFLMIHFTFFLSFSAAEFQASLSRPLSFPFQLQVYSFKSQPCFESLLPLTVSFQSLPSTTPSSSPHSVCLFAFFFFLSSWVFSCHFALPLKSPLLQGRYRRSHLCFHPSPPCLPSVGLLFRLRFRLRLLWRQVSLAPQSHRPDPQLQTPRS</sequence>
<dbReference type="AlphaFoldDB" id="A0AAE0MP00"/>
<organism evidence="3 4">
    <name type="scientific">Neurospora tetraspora</name>
    <dbReference type="NCBI Taxonomy" id="94610"/>
    <lineage>
        <taxon>Eukaryota</taxon>
        <taxon>Fungi</taxon>
        <taxon>Dikarya</taxon>
        <taxon>Ascomycota</taxon>
        <taxon>Pezizomycotina</taxon>
        <taxon>Sordariomycetes</taxon>
        <taxon>Sordariomycetidae</taxon>
        <taxon>Sordariales</taxon>
        <taxon>Sordariaceae</taxon>
        <taxon>Neurospora</taxon>
    </lineage>
</organism>
<feature type="transmembrane region" description="Helical" evidence="2">
    <location>
        <begin position="193"/>
        <end position="214"/>
    </location>
</feature>
<evidence type="ECO:0000313" key="4">
    <source>
        <dbReference type="Proteomes" id="UP001278500"/>
    </source>
</evidence>
<comment type="caution">
    <text evidence="3">The sequence shown here is derived from an EMBL/GenBank/DDBJ whole genome shotgun (WGS) entry which is preliminary data.</text>
</comment>
<protein>
    <submittedName>
        <fullName evidence="3">Uncharacterized protein</fullName>
    </submittedName>
</protein>
<reference evidence="3" key="2">
    <citation type="submission" date="2023-06" db="EMBL/GenBank/DDBJ databases">
        <authorList>
            <consortium name="Lawrence Berkeley National Laboratory"/>
            <person name="Haridas S."/>
            <person name="Hensen N."/>
            <person name="Bonometti L."/>
            <person name="Westerberg I."/>
            <person name="Brannstrom I.O."/>
            <person name="Guillou S."/>
            <person name="Cros-Aarteil S."/>
            <person name="Calhoun S."/>
            <person name="Kuo A."/>
            <person name="Mondo S."/>
            <person name="Pangilinan J."/>
            <person name="Riley R."/>
            <person name="Labutti K."/>
            <person name="Andreopoulos B."/>
            <person name="Lipzen A."/>
            <person name="Chen C."/>
            <person name="Yanf M."/>
            <person name="Daum C."/>
            <person name="Ng V."/>
            <person name="Clum A."/>
            <person name="Steindorff A."/>
            <person name="Ohm R."/>
            <person name="Martin F."/>
            <person name="Silar P."/>
            <person name="Natvig D."/>
            <person name="Lalanne C."/>
            <person name="Gautier V."/>
            <person name="Ament-Velasquez S.L."/>
            <person name="Kruys A."/>
            <person name="Hutchinson M.I."/>
            <person name="Powell A.J."/>
            <person name="Barry K."/>
            <person name="Miller A.N."/>
            <person name="Grigoriev I.V."/>
            <person name="Debuchy R."/>
            <person name="Gladieux P."/>
            <person name="Thoren M.H."/>
            <person name="Johannesson H."/>
        </authorList>
    </citation>
    <scope>NUCLEOTIDE SEQUENCE</scope>
    <source>
        <strain evidence="3">CBS 560.94</strain>
    </source>
</reference>
<evidence type="ECO:0000256" key="1">
    <source>
        <dbReference type="SAM" id="MobiDB-lite"/>
    </source>
</evidence>
<dbReference type="EMBL" id="JAUEPP010000006">
    <property type="protein sequence ID" value="KAK3340110.1"/>
    <property type="molecule type" value="Genomic_DNA"/>
</dbReference>
<reference evidence="3" key="1">
    <citation type="journal article" date="2023" name="Mol. Phylogenet. Evol.">
        <title>Genome-scale phylogeny and comparative genomics of the fungal order Sordariales.</title>
        <authorList>
            <person name="Hensen N."/>
            <person name="Bonometti L."/>
            <person name="Westerberg I."/>
            <person name="Brannstrom I.O."/>
            <person name="Guillou S."/>
            <person name="Cros-Aarteil S."/>
            <person name="Calhoun S."/>
            <person name="Haridas S."/>
            <person name="Kuo A."/>
            <person name="Mondo S."/>
            <person name="Pangilinan J."/>
            <person name="Riley R."/>
            <person name="LaButti K."/>
            <person name="Andreopoulos B."/>
            <person name="Lipzen A."/>
            <person name="Chen C."/>
            <person name="Yan M."/>
            <person name="Daum C."/>
            <person name="Ng V."/>
            <person name="Clum A."/>
            <person name="Steindorff A."/>
            <person name="Ohm R.A."/>
            <person name="Martin F."/>
            <person name="Silar P."/>
            <person name="Natvig D.O."/>
            <person name="Lalanne C."/>
            <person name="Gautier V."/>
            <person name="Ament-Velasquez S.L."/>
            <person name="Kruys A."/>
            <person name="Hutchinson M.I."/>
            <person name="Powell A.J."/>
            <person name="Barry K."/>
            <person name="Miller A.N."/>
            <person name="Grigoriev I.V."/>
            <person name="Debuchy R."/>
            <person name="Gladieux P."/>
            <person name="Hiltunen Thoren M."/>
            <person name="Johannesson H."/>
        </authorList>
    </citation>
    <scope>NUCLEOTIDE SEQUENCE</scope>
    <source>
        <strain evidence="3">CBS 560.94</strain>
    </source>
</reference>
<name>A0AAE0MP00_9PEZI</name>